<proteinExistence type="predicted"/>
<dbReference type="AlphaFoldDB" id="A0A2G6KES3"/>
<sequence length="497" mass="52184">MTDDGFDLPPRSRRDDQRPPRRRPQPGHRPRQGRQRPRSTPIDPDLERPAPRPRRQRPPARRRRLTPAQQMLATTIILALLIVGGVAIARLLGRVGTTTSTLDASWNRIVLVEPTTGAVTVVDTEGATVATSPAASPARGVFTRTGANPAIAQLALADRDGILIDPTGDAVRISLPAGTAVARPSGTVNDLLVAGVERGGNVTLIDLTTNETIDVGALANQAKPLLFASSVVTDGRVIALADAANFQTLVINRSEPDTLTYLPDQPIAVGHDLIATRQTVGNKAEIALYGTDGSTHGRARIDLPVASALDDQGLIVVTNSGQIGRLHRDSNELAPLADAGSAVSAATITADRIVVVTSSITKIFNHDGDELAALAGQPATDLSTTDRCVTITTLDGLSVVRLSDGEAIAEPVTTTYAASDLGGCRTLTRVENRWSLITAEGVIELGTHDDVILAPDGSAVVTVDRGALRLVPITDDGLGARVDLPRVNQALVDFASS</sequence>
<reference evidence="3 4" key="1">
    <citation type="submission" date="2017-10" db="EMBL/GenBank/DDBJ databases">
        <title>Novel microbial diversity and functional potential in the marine mammal oral microbiome.</title>
        <authorList>
            <person name="Dudek N.K."/>
            <person name="Sun C.L."/>
            <person name="Burstein D."/>
            <person name="Kantor R.S."/>
            <person name="Aliaga Goltsman D.S."/>
            <person name="Bik E.M."/>
            <person name="Thomas B.C."/>
            <person name="Banfield J.F."/>
            <person name="Relman D.A."/>
        </authorList>
    </citation>
    <scope>NUCLEOTIDE SEQUENCE [LARGE SCALE GENOMIC DNA]</scope>
    <source>
        <strain evidence="3">DOLJORAL78_61_10</strain>
    </source>
</reference>
<keyword evidence="2" id="KW-0812">Transmembrane</keyword>
<feature type="transmembrane region" description="Helical" evidence="2">
    <location>
        <begin position="71"/>
        <end position="92"/>
    </location>
</feature>
<keyword evidence="2" id="KW-1133">Transmembrane helix</keyword>
<dbReference type="Proteomes" id="UP000230914">
    <property type="component" value="Unassembled WGS sequence"/>
</dbReference>
<evidence type="ECO:0000256" key="1">
    <source>
        <dbReference type="SAM" id="MobiDB-lite"/>
    </source>
</evidence>
<dbReference type="SUPFAM" id="SSF50969">
    <property type="entry name" value="YVTN repeat-like/Quinoprotein amine dehydrogenase"/>
    <property type="match status" value="1"/>
</dbReference>
<evidence type="ECO:0000313" key="4">
    <source>
        <dbReference type="Proteomes" id="UP000230914"/>
    </source>
</evidence>
<evidence type="ECO:0000256" key="2">
    <source>
        <dbReference type="SAM" id="Phobius"/>
    </source>
</evidence>
<dbReference type="InterPro" id="IPR011044">
    <property type="entry name" value="Quino_amine_DH_bsu"/>
</dbReference>
<name>A0A2G6KES3_9ACTN</name>
<evidence type="ECO:0000313" key="3">
    <source>
        <dbReference type="EMBL" id="PIE33299.1"/>
    </source>
</evidence>
<feature type="compositionally biased region" description="Basic and acidic residues" evidence="1">
    <location>
        <begin position="10"/>
        <end position="19"/>
    </location>
</feature>
<feature type="compositionally biased region" description="Basic residues" evidence="1">
    <location>
        <begin position="20"/>
        <end position="37"/>
    </location>
</feature>
<dbReference type="EMBL" id="PDSL01000034">
    <property type="protein sequence ID" value="PIE33299.1"/>
    <property type="molecule type" value="Genomic_DNA"/>
</dbReference>
<organism evidence="3 4">
    <name type="scientific">Ilumatobacter coccineus</name>
    <dbReference type="NCBI Taxonomy" id="467094"/>
    <lineage>
        <taxon>Bacteria</taxon>
        <taxon>Bacillati</taxon>
        <taxon>Actinomycetota</taxon>
        <taxon>Acidimicrobiia</taxon>
        <taxon>Acidimicrobiales</taxon>
        <taxon>Ilumatobacteraceae</taxon>
        <taxon>Ilumatobacter</taxon>
    </lineage>
</organism>
<accession>A0A2G6KES3</accession>
<feature type="region of interest" description="Disordered" evidence="1">
    <location>
        <begin position="1"/>
        <end position="67"/>
    </location>
</feature>
<comment type="caution">
    <text evidence="3">The sequence shown here is derived from an EMBL/GenBank/DDBJ whole genome shotgun (WGS) entry which is preliminary data.</text>
</comment>
<feature type="compositionally biased region" description="Basic residues" evidence="1">
    <location>
        <begin position="51"/>
        <end position="65"/>
    </location>
</feature>
<protein>
    <submittedName>
        <fullName evidence="3">Uncharacterized protein</fullName>
    </submittedName>
</protein>
<keyword evidence="2" id="KW-0472">Membrane</keyword>
<gene>
    <name evidence="3" type="ORF">CSA55_02080</name>
</gene>